<dbReference type="OrthoDB" id="9762378at2"/>
<dbReference type="InterPro" id="IPR006099">
    <property type="entry name" value="MeMalonylCoA_mutase_a/b_cat"/>
</dbReference>
<sequence>MSNPGLFNEFSEVSTKQWKQKIQFDLKGADYNEALVWESLEGIKVKPFYNSEDLNGLKTFDLPEKASWQIGQSIYAGDAQKANTKAREIVEKGVESLVITIPDEKIDFEALLSKIDLKKINLHFNFEFLAIDTIKNLLTFLDGKGAQAYLNIDIIGNLARSGNWYHNLEQDHRTLEEITQLAANREDINIMAVDLSLYQNAGGSMVQQLAYALAHANEYLNHFSTSDSNGTANSCPITFKVSVGSNYFFEIAKLRALRWLWESLCKGYGIETKCHILGTPSKRNKTLYDYNVNLLRTTSECMSAVLGGADTVSNLSYDAIYHKDNEFGERIARNQLLLLKEEGYFESAASISEGSYYVESLTKQLAEKALDLFKQIEASGGFLDALKKGAIQQKINEVASKEQQLFDEEKIILLGTNKFQNPLDKMKDNMELYPFVKNQPRKTLLVPVIEKRLAETLEQKRLSDE</sequence>
<dbReference type="PANTHER" id="PTHR48101:SF1">
    <property type="entry name" value="METHYLMALONYL-COA MUTASE, LARGE SUBUNIT"/>
    <property type="match status" value="1"/>
</dbReference>
<dbReference type="SUPFAM" id="SSF51703">
    <property type="entry name" value="Cobalamin (vitamin B12)-dependent enzymes"/>
    <property type="match status" value="1"/>
</dbReference>
<evidence type="ECO:0000259" key="1">
    <source>
        <dbReference type="Pfam" id="PF01642"/>
    </source>
</evidence>
<comment type="caution">
    <text evidence="2">The sequence shown here is derived from an EMBL/GenBank/DDBJ whole genome shotgun (WGS) entry which is preliminary data.</text>
</comment>
<proteinExistence type="predicted"/>
<dbReference type="GO" id="GO:0031419">
    <property type="term" value="F:cobalamin binding"/>
    <property type="evidence" value="ECO:0007669"/>
    <property type="project" value="InterPro"/>
</dbReference>
<protein>
    <submittedName>
        <fullName evidence="2">Methylmalonyl-CoA mutase</fullName>
    </submittedName>
</protein>
<organism evidence="2 3">
    <name type="scientific">Flagellimonas nanhaiensis</name>
    <dbReference type="NCBI Taxonomy" id="2292706"/>
    <lineage>
        <taxon>Bacteria</taxon>
        <taxon>Pseudomonadati</taxon>
        <taxon>Bacteroidota</taxon>
        <taxon>Flavobacteriia</taxon>
        <taxon>Flavobacteriales</taxon>
        <taxon>Flavobacteriaceae</taxon>
        <taxon>Flagellimonas</taxon>
    </lineage>
</organism>
<dbReference type="RefSeq" id="WP_116182968.1">
    <property type="nucleotide sequence ID" value="NZ_QTJX01000001.1"/>
</dbReference>
<keyword evidence="3" id="KW-1185">Reference proteome</keyword>
<dbReference type="EMBL" id="QTJX01000001">
    <property type="protein sequence ID" value="RDY61085.1"/>
    <property type="molecule type" value="Genomic_DNA"/>
</dbReference>
<evidence type="ECO:0000313" key="3">
    <source>
        <dbReference type="Proteomes" id="UP000261828"/>
    </source>
</evidence>
<evidence type="ECO:0000313" key="2">
    <source>
        <dbReference type="EMBL" id="RDY61085.1"/>
    </source>
</evidence>
<gene>
    <name evidence="2" type="ORF">DX873_02635</name>
</gene>
<dbReference type="Proteomes" id="UP000261828">
    <property type="component" value="Unassembled WGS sequence"/>
</dbReference>
<dbReference type="CDD" id="cd03677">
    <property type="entry name" value="MM_CoA_mutase_beta"/>
    <property type="match status" value="1"/>
</dbReference>
<reference evidence="2 3" key="1">
    <citation type="submission" date="2018-08" db="EMBL/GenBank/DDBJ databases">
        <title>Muricauda nanhaiensis sp. nov., isolated from seawater of the South China Sea.</title>
        <authorList>
            <person name="Dang Y."/>
        </authorList>
    </citation>
    <scope>NUCLEOTIDE SEQUENCE [LARGE SCALE GENOMIC DNA]</scope>
    <source>
        <strain evidence="2 3">SM1704</strain>
    </source>
</reference>
<dbReference type="GO" id="GO:0016866">
    <property type="term" value="F:intramolecular transferase activity"/>
    <property type="evidence" value="ECO:0007669"/>
    <property type="project" value="InterPro"/>
</dbReference>
<dbReference type="PANTHER" id="PTHR48101">
    <property type="entry name" value="METHYLMALONYL-COA MUTASE, MITOCHONDRIAL-RELATED"/>
    <property type="match status" value="1"/>
</dbReference>
<dbReference type="AlphaFoldDB" id="A0A371JTF3"/>
<name>A0A371JTF3_9FLAO</name>
<dbReference type="InterPro" id="IPR016176">
    <property type="entry name" value="Cbl-dep_enz_cat"/>
</dbReference>
<dbReference type="Gene3D" id="3.20.20.240">
    <property type="entry name" value="Methylmalonyl-CoA mutase"/>
    <property type="match status" value="1"/>
</dbReference>
<dbReference type="Pfam" id="PF01642">
    <property type="entry name" value="MM_CoA_mutase"/>
    <property type="match status" value="1"/>
</dbReference>
<accession>A0A371JTF3</accession>
<feature type="domain" description="Methylmalonyl-CoA mutase alpha/beta chain catalytic" evidence="1">
    <location>
        <begin position="107"/>
        <end position="425"/>
    </location>
</feature>